<dbReference type="Proteomes" id="UP000712281">
    <property type="component" value="Unassembled WGS sequence"/>
</dbReference>
<dbReference type="EMBL" id="QGKW02002005">
    <property type="protein sequence ID" value="KAF2539998.1"/>
    <property type="molecule type" value="Genomic_DNA"/>
</dbReference>
<protein>
    <submittedName>
        <fullName evidence="1">Uncharacterized protein</fullName>
    </submittedName>
</protein>
<proteinExistence type="predicted"/>
<dbReference type="AlphaFoldDB" id="A0A8S9G6N5"/>
<evidence type="ECO:0000313" key="2">
    <source>
        <dbReference type="Proteomes" id="UP000712281"/>
    </source>
</evidence>
<evidence type="ECO:0000313" key="1">
    <source>
        <dbReference type="EMBL" id="KAF2539998.1"/>
    </source>
</evidence>
<accession>A0A8S9G6N5</accession>
<reference evidence="1" key="1">
    <citation type="submission" date="2019-12" db="EMBL/GenBank/DDBJ databases">
        <title>Genome sequencing and annotation of Brassica cretica.</title>
        <authorList>
            <person name="Studholme D.J."/>
            <person name="Sarris P.F."/>
        </authorList>
    </citation>
    <scope>NUCLEOTIDE SEQUENCE</scope>
    <source>
        <strain evidence="1">PFS-001/15</strain>
        <tissue evidence="1">Leaf</tissue>
    </source>
</reference>
<organism evidence="1 2">
    <name type="scientific">Brassica cretica</name>
    <name type="common">Mustard</name>
    <dbReference type="NCBI Taxonomy" id="69181"/>
    <lineage>
        <taxon>Eukaryota</taxon>
        <taxon>Viridiplantae</taxon>
        <taxon>Streptophyta</taxon>
        <taxon>Embryophyta</taxon>
        <taxon>Tracheophyta</taxon>
        <taxon>Spermatophyta</taxon>
        <taxon>Magnoliopsida</taxon>
        <taxon>eudicotyledons</taxon>
        <taxon>Gunneridae</taxon>
        <taxon>Pentapetalae</taxon>
        <taxon>rosids</taxon>
        <taxon>malvids</taxon>
        <taxon>Brassicales</taxon>
        <taxon>Brassicaceae</taxon>
        <taxon>Brassiceae</taxon>
        <taxon>Brassica</taxon>
    </lineage>
</organism>
<comment type="caution">
    <text evidence="1">The sequence shown here is derived from an EMBL/GenBank/DDBJ whole genome shotgun (WGS) entry which is preliminary data.</text>
</comment>
<gene>
    <name evidence="1" type="ORF">F2Q68_00031941</name>
</gene>
<sequence length="74" mass="7941">MDRVRHSDHFSPLPVTAASSTCASYVSCPLPMVAPTSASIPRGVTNPQPEVAFEPTEFRAVSLDRCNKPLQIAS</sequence>
<name>A0A8S9G6N5_BRACR</name>